<dbReference type="InterPro" id="IPR011701">
    <property type="entry name" value="MFS"/>
</dbReference>
<evidence type="ECO:0000256" key="3">
    <source>
        <dbReference type="ARBA" id="ARBA00022475"/>
    </source>
</evidence>
<accession>A0A4U5X415</accession>
<feature type="transmembrane region" description="Helical" evidence="9">
    <location>
        <begin position="174"/>
        <end position="193"/>
    </location>
</feature>
<dbReference type="InterPro" id="IPR036259">
    <property type="entry name" value="MFS_trans_sf"/>
</dbReference>
<dbReference type="PROSITE" id="PS50850">
    <property type="entry name" value="MFS"/>
    <property type="match status" value="1"/>
</dbReference>
<evidence type="ECO:0000256" key="8">
    <source>
        <dbReference type="SAM" id="MobiDB-lite"/>
    </source>
</evidence>
<sequence length="511" mass="52551">MSKLGQERDAGSRIRFESQTTSCFADPMTSSVWISNQRVASIVILLAVFMTNLDLWIVNVALPAIGSSFASSAGGAATLSSLSWVLNAYAIALAALLVVAGRLGDRIGQRPVFLAGVTLFTLASLACAVAPDLGTLVAARALQAVGAAAQLPTSLALLLASVPAEHRTRATRNWAAVGGLAAAAGPVAGGLLVQVDWRWVFVINVPIGIATVAAGLRVLPSTARREEGRLPDLAGAVLITLAIAALSGALVQAPDWGWLDARSLTLFVLALAGAAAFVRRSLRHRHPLFELPLLRLPQFGAASAGTFAFGIAFAIMLLSNVLWCQEIWHWSALRTGVAMVPGPALVPVVTVLTARAAQRLGHGPLVTAGGLLFAAAMLWRTCFASLDADYWLDLLPSQVLGGVGVGLTLGTLVAAGVSSLPGHRAATGSALVNSVRQMSATVGVALLVAVVGTHVGPAQQPDFRVAWVVAAALSVATAVIGVRITRGARTREAAPPTQTPAAPLTEGAAGQ</sequence>
<gene>
    <name evidence="11" type="ORF">E4U92_09825</name>
</gene>
<dbReference type="Pfam" id="PF07690">
    <property type="entry name" value="MFS_1"/>
    <property type="match status" value="1"/>
</dbReference>
<feature type="transmembrane region" description="Helical" evidence="9">
    <location>
        <begin position="365"/>
        <end position="386"/>
    </location>
</feature>
<feature type="region of interest" description="Disordered" evidence="8">
    <location>
        <begin position="489"/>
        <end position="511"/>
    </location>
</feature>
<comment type="subcellular location">
    <subcellularLocation>
        <location evidence="1">Cell membrane</location>
        <topology evidence="1">Multi-pass membrane protein</topology>
    </subcellularLocation>
</comment>
<feature type="transmembrane region" description="Helical" evidence="9">
    <location>
        <begin position="256"/>
        <end position="278"/>
    </location>
</feature>
<feature type="transmembrane region" description="Helical" evidence="9">
    <location>
        <begin position="231"/>
        <end position="250"/>
    </location>
</feature>
<comment type="caution">
    <text evidence="11">The sequence shown here is derived from an EMBL/GenBank/DDBJ whole genome shotgun (WGS) entry which is preliminary data.</text>
</comment>
<reference evidence="11 12" key="1">
    <citation type="submission" date="2019-04" db="EMBL/GenBank/DDBJ databases">
        <title>Streptomyces lasaliensis sp.nov., an Actinomycete isolated from soil which produces the polyether antibiotic lasalocid.</title>
        <authorList>
            <person name="Erwin G."/>
            <person name="Haber C."/>
        </authorList>
    </citation>
    <scope>NUCLEOTIDE SEQUENCE [LARGE SCALE GENOMIC DNA]</scope>
    <source>
        <strain evidence="11 12">DSM 40089</strain>
    </source>
</reference>
<feature type="transmembrane region" description="Helical" evidence="9">
    <location>
        <begin position="299"/>
        <end position="323"/>
    </location>
</feature>
<feature type="transmembrane region" description="Helical" evidence="9">
    <location>
        <begin position="39"/>
        <end position="62"/>
    </location>
</feature>
<feature type="domain" description="Major facilitator superfamily (MFS) profile" evidence="10">
    <location>
        <begin position="40"/>
        <end position="489"/>
    </location>
</feature>
<dbReference type="GO" id="GO:0005886">
    <property type="term" value="C:plasma membrane"/>
    <property type="evidence" value="ECO:0007669"/>
    <property type="project" value="UniProtKB-SubCell"/>
</dbReference>
<dbReference type="Proteomes" id="UP000308632">
    <property type="component" value="Unassembled WGS sequence"/>
</dbReference>
<name>A0A4U5X415_STRGB</name>
<keyword evidence="2" id="KW-0813">Transport</keyword>
<evidence type="ECO:0000256" key="9">
    <source>
        <dbReference type="SAM" id="Phobius"/>
    </source>
</evidence>
<dbReference type="PANTHER" id="PTHR42718:SF48">
    <property type="entry name" value="CONSERVED TWO-DOMAIN MEMBRANE PROTEIN-RELATED"/>
    <property type="match status" value="1"/>
</dbReference>
<evidence type="ECO:0000313" key="11">
    <source>
        <dbReference type="EMBL" id="TKT09859.1"/>
    </source>
</evidence>
<evidence type="ECO:0000256" key="1">
    <source>
        <dbReference type="ARBA" id="ARBA00004651"/>
    </source>
</evidence>
<protein>
    <submittedName>
        <fullName evidence="11">DHA2 family efflux MFS transporter permease subunit</fullName>
    </submittedName>
</protein>
<dbReference type="InterPro" id="IPR004638">
    <property type="entry name" value="EmrB-like"/>
</dbReference>
<keyword evidence="3" id="KW-1003">Cell membrane</keyword>
<evidence type="ECO:0000256" key="6">
    <source>
        <dbReference type="ARBA" id="ARBA00023136"/>
    </source>
</evidence>
<keyword evidence="4 9" id="KW-0812">Transmembrane</keyword>
<dbReference type="GO" id="GO:0022857">
    <property type="term" value="F:transmembrane transporter activity"/>
    <property type="evidence" value="ECO:0007669"/>
    <property type="project" value="InterPro"/>
</dbReference>
<dbReference type="CDD" id="cd17321">
    <property type="entry name" value="MFS_MMR_MDR_like"/>
    <property type="match status" value="1"/>
</dbReference>
<keyword evidence="5 9" id="KW-1133">Transmembrane helix</keyword>
<feature type="compositionally biased region" description="Low complexity" evidence="8">
    <location>
        <begin position="493"/>
        <end position="511"/>
    </location>
</feature>
<dbReference type="InterPro" id="IPR020846">
    <property type="entry name" value="MFS_dom"/>
</dbReference>
<evidence type="ECO:0000256" key="2">
    <source>
        <dbReference type="ARBA" id="ARBA00022448"/>
    </source>
</evidence>
<feature type="transmembrane region" description="Helical" evidence="9">
    <location>
        <begin position="463"/>
        <end position="482"/>
    </location>
</feature>
<dbReference type="GO" id="GO:0046677">
    <property type="term" value="P:response to antibiotic"/>
    <property type="evidence" value="ECO:0007669"/>
    <property type="project" value="UniProtKB-KW"/>
</dbReference>
<proteinExistence type="predicted"/>
<dbReference type="PANTHER" id="PTHR42718">
    <property type="entry name" value="MAJOR FACILITATOR SUPERFAMILY MULTIDRUG TRANSPORTER MFSC"/>
    <property type="match status" value="1"/>
</dbReference>
<organism evidence="11 12">
    <name type="scientific">Streptomyces galbus</name>
    <dbReference type="NCBI Taxonomy" id="33898"/>
    <lineage>
        <taxon>Bacteria</taxon>
        <taxon>Bacillati</taxon>
        <taxon>Actinomycetota</taxon>
        <taxon>Actinomycetes</taxon>
        <taxon>Kitasatosporales</taxon>
        <taxon>Streptomycetaceae</taxon>
        <taxon>Streptomyces</taxon>
    </lineage>
</organism>
<evidence type="ECO:0000256" key="4">
    <source>
        <dbReference type="ARBA" id="ARBA00022692"/>
    </source>
</evidence>
<dbReference type="NCBIfam" id="TIGR00711">
    <property type="entry name" value="efflux_EmrB"/>
    <property type="match status" value="1"/>
</dbReference>
<feature type="transmembrane region" description="Helical" evidence="9">
    <location>
        <begin position="82"/>
        <end position="100"/>
    </location>
</feature>
<evidence type="ECO:0000256" key="5">
    <source>
        <dbReference type="ARBA" id="ARBA00022989"/>
    </source>
</evidence>
<keyword evidence="6 9" id="KW-0472">Membrane</keyword>
<feature type="transmembrane region" description="Helical" evidence="9">
    <location>
        <begin position="112"/>
        <end position="131"/>
    </location>
</feature>
<evidence type="ECO:0000259" key="10">
    <source>
        <dbReference type="PROSITE" id="PS50850"/>
    </source>
</evidence>
<evidence type="ECO:0000313" key="12">
    <source>
        <dbReference type="Proteomes" id="UP000308632"/>
    </source>
</evidence>
<feature type="transmembrane region" description="Helical" evidence="9">
    <location>
        <begin position="335"/>
        <end position="353"/>
    </location>
</feature>
<feature type="transmembrane region" description="Helical" evidence="9">
    <location>
        <begin position="199"/>
        <end position="219"/>
    </location>
</feature>
<dbReference type="AlphaFoldDB" id="A0A4U5X415"/>
<dbReference type="Gene3D" id="1.20.1720.10">
    <property type="entry name" value="Multidrug resistance protein D"/>
    <property type="match status" value="1"/>
</dbReference>
<dbReference type="EMBL" id="SZPR01000010">
    <property type="protein sequence ID" value="TKT09859.1"/>
    <property type="molecule type" value="Genomic_DNA"/>
</dbReference>
<feature type="transmembrane region" description="Helical" evidence="9">
    <location>
        <begin position="398"/>
        <end position="417"/>
    </location>
</feature>
<feature type="transmembrane region" description="Helical" evidence="9">
    <location>
        <begin position="137"/>
        <end position="162"/>
    </location>
</feature>
<feature type="transmembrane region" description="Helical" evidence="9">
    <location>
        <begin position="438"/>
        <end position="457"/>
    </location>
</feature>
<keyword evidence="7" id="KW-0046">Antibiotic resistance</keyword>
<dbReference type="RefSeq" id="WP_137299915.1">
    <property type="nucleotide sequence ID" value="NZ_BMVD01000003.1"/>
</dbReference>
<evidence type="ECO:0000256" key="7">
    <source>
        <dbReference type="ARBA" id="ARBA00023251"/>
    </source>
</evidence>
<dbReference type="SUPFAM" id="SSF103473">
    <property type="entry name" value="MFS general substrate transporter"/>
    <property type="match status" value="1"/>
</dbReference>
<dbReference type="Gene3D" id="1.20.1250.20">
    <property type="entry name" value="MFS general substrate transporter like domains"/>
    <property type="match status" value="1"/>
</dbReference>